<dbReference type="Proteomes" id="UP000318053">
    <property type="component" value="Unassembled WGS sequence"/>
</dbReference>
<dbReference type="Gene3D" id="3.40.50.1820">
    <property type="entry name" value="alpha/beta hydrolase"/>
    <property type="match status" value="1"/>
</dbReference>
<organism evidence="3 4">
    <name type="scientific">Allorhodopirellula solitaria</name>
    <dbReference type="NCBI Taxonomy" id="2527987"/>
    <lineage>
        <taxon>Bacteria</taxon>
        <taxon>Pseudomonadati</taxon>
        <taxon>Planctomycetota</taxon>
        <taxon>Planctomycetia</taxon>
        <taxon>Pirellulales</taxon>
        <taxon>Pirellulaceae</taxon>
        <taxon>Allorhodopirellula</taxon>
    </lineage>
</organism>
<reference evidence="3 4" key="1">
    <citation type="submission" date="2019-02" db="EMBL/GenBank/DDBJ databases">
        <title>Deep-cultivation of Planctomycetes and their phenomic and genomic characterization uncovers novel biology.</title>
        <authorList>
            <person name="Wiegand S."/>
            <person name="Jogler M."/>
            <person name="Boedeker C."/>
            <person name="Pinto D."/>
            <person name="Vollmers J."/>
            <person name="Rivas-Marin E."/>
            <person name="Kohn T."/>
            <person name="Peeters S.H."/>
            <person name="Heuer A."/>
            <person name="Rast P."/>
            <person name="Oberbeckmann S."/>
            <person name="Bunk B."/>
            <person name="Jeske O."/>
            <person name="Meyerdierks A."/>
            <person name="Storesund J.E."/>
            <person name="Kallscheuer N."/>
            <person name="Luecker S."/>
            <person name="Lage O.M."/>
            <person name="Pohl T."/>
            <person name="Merkel B.J."/>
            <person name="Hornburger P."/>
            <person name="Mueller R.-W."/>
            <person name="Bruemmer F."/>
            <person name="Labrenz M."/>
            <person name="Spormann A.M."/>
            <person name="Op Den Camp H."/>
            <person name="Overmann J."/>
            <person name="Amann R."/>
            <person name="Jetten M.S.M."/>
            <person name="Mascher T."/>
            <person name="Medema M.H."/>
            <person name="Devos D.P."/>
            <person name="Kaster A.-K."/>
            <person name="Ovreas L."/>
            <person name="Rohde M."/>
            <person name="Galperin M.Y."/>
            <person name="Jogler C."/>
        </authorList>
    </citation>
    <scope>NUCLEOTIDE SEQUENCE [LARGE SCALE GENOMIC DNA]</scope>
    <source>
        <strain evidence="3 4">CA85</strain>
    </source>
</reference>
<evidence type="ECO:0000313" key="3">
    <source>
        <dbReference type="EMBL" id="TWT65368.1"/>
    </source>
</evidence>
<accession>A0A5C5XRS5</accession>
<protein>
    <submittedName>
        <fullName evidence="3">Linear gramicidin dehydrogenase LgrE</fullName>
        <ecNumber evidence="3">1.1.-.-</ecNumber>
    </submittedName>
</protein>
<proteinExistence type="inferred from homology"/>
<comment type="caution">
    <text evidence="3">The sequence shown here is derived from an EMBL/GenBank/DDBJ whole genome shotgun (WGS) entry which is preliminary data.</text>
</comment>
<dbReference type="EC" id="1.1.-.-" evidence="3"/>
<dbReference type="Pfam" id="PF00975">
    <property type="entry name" value="Thioesterase"/>
    <property type="match status" value="1"/>
</dbReference>
<dbReference type="OrthoDB" id="279191at2"/>
<keyword evidence="3" id="KW-0560">Oxidoreductase</keyword>
<dbReference type="InterPro" id="IPR029058">
    <property type="entry name" value="AB_hydrolase_fold"/>
</dbReference>
<gene>
    <name evidence="3" type="primary">lgrE_1</name>
    <name evidence="3" type="ORF">CA85_32800</name>
</gene>
<sequence>MVDAMKPPGKASPWFTQLTESGQQHVVICLPYAGMGSAVFGGWSALHFDAADLFAAQLPGRDGRLKEAPIDNIEELVDQLADAVIEGPFADRPLTLLGCSFGGLIAFELARRLRAQGRDIEQLIVAACRPPNALGVTEPVASLPDEEMVNKLRYWYGAIPKEIAENPAMLELVLPAIRADMRVYETHVYREEQPLQCPITAIGGADDRIVKLNELNGWRKETTGKFTCRQFAGDHFFMKSHPAPVLRLMQQRLRSH</sequence>
<dbReference type="RefSeq" id="WP_146392191.1">
    <property type="nucleotide sequence ID" value="NZ_SJPK01000007.1"/>
</dbReference>
<name>A0A5C5XRS5_9BACT</name>
<dbReference type="InterPro" id="IPR001031">
    <property type="entry name" value="Thioesterase"/>
</dbReference>
<dbReference type="SUPFAM" id="SSF53474">
    <property type="entry name" value="alpha/beta-Hydrolases"/>
    <property type="match status" value="1"/>
</dbReference>
<evidence type="ECO:0000256" key="1">
    <source>
        <dbReference type="ARBA" id="ARBA00007169"/>
    </source>
</evidence>
<feature type="domain" description="Thioesterase" evidence="2">
    <location>
        <begin position="27"/>
        <end position="250"/>
    </location>
</feature>
<keyword evidence="4" id="KW-1185">Reference proteome</keyword>
<dbReference type="GO" id="GO:0016491">
    <property type="term" value="F:oxidoreductase activity"/>
    <property type="evidence" value="ECO:0007669"/>
    <property type="project" value="UniProtKB-KW"/>
</dbReference>
<dbReference type="GO" id="GO:0008610">
    <property type="term" value="P:lipid biosynthetic process"/>
    <property type="evidence" value="ECO:0007669"/>
    <property type="project" value="TreeGrafter"/>
</dbReference>
<dbReference type="PANTHER" id="PTHR11487">
    <property type="entry name" value="THIOESTERASE"/>
    <property type="match status" value="1"/>
</dbReference>
<comment type="similarity">
    <text evidence="1">Belongs to the thioesterase family.</text>
</comment>
<dbReference type="InterPro" id="IPR012223">
    <property type="entry name" value="TEII"/>
</dbReference>
<dbReference type="EMBL" id="SJPK01000007">
    <property type="protein sequence ID" value="TWT65368.1"/>
    <property type="molecule type" value="Genomic_DNA"/>
</dbReference>
<dbReference type="PANTHER" id="PTHR11487:SF0">
    <property type="entry name" value="S-ACYL FATTY ACID SYNTHASE THIOESTERASE, MEDIUM CHAIN"/>
    <property type="match status" value="1"/>
</dbReference>
<evidence type="ECO:0000313" key="4">
    <source>
        <dbReference type="Proteomes" id="UP000318053"/>
    </source>
</evidence>
<dbReference type="AlphaFoldDB" id="A0A5C5XRS5"/>
<evidence type="ECO:0000259" key="2">
    <source>
        <dbReference type="Pfam" id="PF00975"/>
    </source>
</evidence>